<evidence type="ECO:0000256" key="1">
    <source>
        <dbReference type="SAM" id="SignalP"/>
    </source>
</evidence>
<sequence length="112" mass="12591">MKLLRSALVVSLSMLSVSAINITGVFWCDNLEGDVKAEKVVEKVNSIASGTKQNNWYQVVENGVKLQYYQLHERGDPKGSIDIFIAVNEDKSFVKVTFYSYGVMDDCWHIPA</sequence>
<evidence type="ECO:0000313" key="3">
    <source>
        <dbReference type="Proteomes" id="UP000683417"/>
    </source>
</evidence>
<dbReference type="EMBL" id="CAJHIT010000002">
    <property type="protein sequence ID" value="CAD6499381.1"/>
    <property type="molecule type" value="Genomic_DNA"/>
</dbReference>
<feature type="signal peptide" evidence="1">
    <location>
        <begin position="1"/>
        <end position="19"/>
    </location>
</feature>
<dbReference type="AlphaFoldDB" id="A0A9W4CVS1"/>
<comment type="caution">
    <text evidence="2">The sequence shown here is derived from an EMBL/GenBank/DDBJ whole genome shotgun (WGS) entry which is preliminary data.</text>
</comment>
<dbReference type="Proteomes" id="UP000683417">
    <property type="component" value="Unassembled WGS sequence"/>
</dbReference>
<evidence type="ECO:0000313" key="2">
    <source>
        <dbReference type="EMBL" id="CAD6499381.1"/>
    </source>
</evidence>
<feature type="chain" id="PRO_5040924293" evidence="1">
    <location>
        <begin position="20"/>
        <end position="112"/>
    </location>
</feature>
<protein>
    <submittedName>
        <fullName evidence="2">BgTH12-03497</fullName>
    </submittedName>
</protein>
<gene>
    <name evidence="2" type="ORF">BGTH12_LOCUS739</name>
</gene>
<name>A0A9W4CVS1_BLUGR</name>
<proteinExistence type="predicted"/>
<organism evidence="2 3">
    <name type="scientific">Blumeria graminis f. sp. triticale</name>
    <dbReference type="NCBI Taxonomy" id="1689686"/>
    <lineage>
        <taxon>Eukaryota</taxon>
        <taxon>Fungi</taxon>
        <taxon>Dikarya</taxon>
        <taxon>Ascomycota</taxon>
        <taxon>Pezizomycotina</taxon>
        <taxon>Leotiomycetes</taxon>
        <taxon>Erysiphales</taxon>
        <taxon>Erysiphaceae</taxon>
        <taxon>Blumeria</taxon>
    </lineage>
</organism>
<accession>A0A9W4CVS1</accession>
<keyword evidence="1" id="KW-0732">Signal</keyword>
<reference evidence="2" key="1">
    <citation type="submission" date="2020-10" db="EMBL/GenBank/DDBJ databases">
        <authorList>
            <person name="Muller C M."/>
        </authorList>
    </citation>
    <scope>NUCLEOTIDE SEQUENCE</scope>
    <source>
        <strain evidence="2">THUN-12</strain>
    </source>
</reference>